<dbReference type="EMBL" id="JASJUS010000006">
    <property type="protein sequence ID" value="MDL2076558.1"/>
    <property type="molecule type" value="Genomic_DNA"/>
</dbReference>
<dbReference type="RefSeq" id="WP_093722188.1">
    <property type="nucleotide sequence ID" value="NZ_JASJUS010000006.1"/>
</dbReference>
<feature type="transmembrane region" description="Helical" evidence="1">
    <location>
        <begin position="139"/>
        <end position="165"/>
    </location>
</feature>
<reference evidence="2 3" key="1">
    <citation type="submission" date="2023-05" db="EMBL/GenBank/DDBJ databases">
        <title>Streptomyces fuscus sp. nov., a brown-black pigment producing actinomyces isolated from dry sand of Sea duck farm.</title>
        <authorList>
            <person name="Xie J."/>
            <person name="Shen N."/>
        </authorList>
    </citation>
    <scope>NUCLEOTIDE SEQUENCE [LARGE SCALE GENOMIC DNA]</scope>
    <source>
        <strain evidence="2 3">GXMU-J15</strain>
    </source>
</reference>
<keyword evidence="3" id="KW-1185">Reference proteome</keyword>
<sequence length="197" mass="20378">MTGTVLYARSRALPQTVLALAATALLAVWAAHALDSYLDPERRVPVVALAPLLAAAAIGASLYSASDELDRTAVRPWWHRRLAHLLCLTALAAALLPLAVLSSAQTFGPPAMVRNVLGCTGLTAGAAVLLGARLSWLPVFCYVSAMYMGISGVRGTALPAWAWLLEPGTGSGAWATAVLLFALGGGAYMVKGARGTP</sequence>
<organism evidence="2 3">
    <name type="scientific">Streptomyces fuscus</name>
    <dbReference type="NCBI Taxonomy" id="3048495"/>
    <lineage>
        <taxon>Bacteria</taxon>
        <taxon>Bacillati</taxon>
        <taxon>Actinomycetota</taxon>
        <taxon>Actinomycetes</taxon>
        <taxon>Kitasatosporales</taxon>
        <taxon>Streptomycetaceae</taxon>
        <taxon>Streptomyces</taxon>
    </lineage>
</organism>
<evidence type="ECO:0000313" key="2">
    <source>
        <dbReference type="EMBL" id="MDL2076558.1"/>
    </source>
</evidence>
<feature type="transmembrane region" description="Helical" evidence="1">
    <location>
        <begin position="112"/>
        <end position="132"/>
    </location>
</feature>
<comment type="caution">
    <text evidence="2">The sequence shown here is derived from an EMBL/GenBank/DDBJ whole genome shotgun (WGS) entry which is preliminary data.</text>
</comment>
<feature type="transmembrane region" description="Helical" evidence="1">
    <location>
        <begin position="82"/>
        <end position="100"/>
    </location>
</feature>
<evidence type="ECO:0000256" key="1">
    <source>
        <dbReference type="SAM" id="Phobius"/>
    </source>
</evidence>
<evidence type="ECO:0000313" key="3">
    <source>
        <dbReference type="Proteomes" id="UP001241926"/>
    </source>
</evidence>
<keyword evidence="1" id="KW-0812">Transmembrane</keyword>
<evidence type="ECO:0008006" key="4">
    <source>
        <dbReference type="Google" id="ProtNLM"/>
    </source>
</evidence>
<feature type="transmembrane region" description="Helical" evidence="1">
    <location>
        <begin position="43"/>
        <end position="62"/>
    </location>
</feature>
<name>A0ABT7IYW1_9ACTN</name>
<keyword evidence="1" id="KW-0472">Membrane</keyword>
<protein>
    <recommendedName>
        <fullName evidence="4">ABC transporter</fullName>
    </recommendedName>
</protein>
<gene>
    <name evidence="2" type="ORF">QNN03_08930</name>
</gene>
<feature type="transmembrane region" description="Helical" evidence="1">
    <location>
        <begin position="171"/>
        <end position="190"/>
    </location>
</feature>
<proteinExistence type="predicted"/>
<dbReference type="Proteomes" id="UP001241926">
    <property type="component" value="Unassembled WGS sequence"/>
</dbReference>
<keyword evidence="1" id="KW-1133">Transmembrane helix</keyword>
<accession>A0ABT7IYW1</accession>